<keyword evidence="2 5" id="KW-0812">Transmembrane</keyword>
<name>A0ABN1HAF4_9ACTN</name>
<dbReference type="SUPFAM" id="SSF52833">
    <property type="entry name" value="Thioredoxin-like"/>
    <property type="match status" value="1"/>
</dbReference>
<feature type="domain" description="Thioredoxin-like fold" evidence="7">
    <location>
        <begin position="205"/>
        <end position="360"/>
    </location>
</feature>
<gene>
    <name evidence="8" type="ORF">GCM10009547_44500</name>
</gene>
<dbReference type="Gene3D" id="3.40.30.10">
    <property type="entry name" value="Glutaredoxin"/>
    <property type="match status" value="1"/>
</dbReference>
<evidence type="ECO:0000256" key="5">
    <source>
        <dbReference type="SAM" id="Phobius"/>
    </source>
</evidence>
<dbReference type="InterPro" id="IPR012336">
    <property type="entry name" value="Thioredoxin-like_fold"/>
</dbReference>
<evidence type="ECO:0000259" key="6">
    <source>
        <dbReference type="Pfam" id="PF07291"/>
    </source>
</evidence>
<sequence length="371" mass="37804">MSVSVPARPVAPRSLPPRFAGAAAWAAVPARLLLAGVFGVAGALKIDDPAASVRAVRAYDLLPDWLAVLVGRGLPAFELALAVALLLGVALRLTAGVAAGLLTVFLIGVSTAWARGLQIDCGCFGGGGVTDDPQYGSEILRDVTLLVVAGALAWFGRSRLTISQRVVPGVVAAALLVAGGAGVVVAEATEPAPPTRVPVGVTVAGGIVVGSPEAPRTVVVYEDPQCPHCAEFERTGGVALHDAVAAGRVKVEYRMRSFLGPDSVRAVAALGAAQDAGKFDELRTAMFAYLLAGGHGYSVDQLIALGAAVGLTDPAFVDAVRDQLYAPWAKAVDDRASKDGNTGTPALFLDGHPVDPSVAFDARALAAALQP</sequence>
<evidence type="ECO:0000256" key="2">
    <source>
        <dbReference type="ARBA" id="ARBA00022692"/>
    </source>
</evidence>
<dbReference type="Proteomes" id="UP001500957">
    <property type="component" value="Unassembled WGS sequence"/>
</dbReference>
<keyword evidence="9" id="KW-1185">Reference proteome</keyword>
<feature type="domain" description="Methylamine utilisation protein MauE" evidence="6">
    <location>
        <begin position="25"/>
        <end position="155"/>
    </location>
</feature>
<protein>
    <recommendedName>
        <fullName evidence="10">Methylamine utilization protein MauE</fullName>
    </recommendedName>
</protein>
<evidence type="ECO:0000259" key="7">
    <source>
        <dbReference type="Pfam" id="PF13462"/>
    </source>
</evidence>
<feature type="transmembrane region" description="Helical" evidence="5">
    <location>
        <begin position="65"/>
        <end position="87"/>
    </location>
</feature>
<dbReference type="Pfam" id="PF07291">
    <property type="entry name" value="MauE"/>
    <property type="match status" value="1"/>
</dbReference>
<evidence type="ECO:0008006" key="10">
    <source>
        <dbReference type="Google" id="ProtNLM"/>
    </source>
</evidence>
<accession>A0ABN1HAF4</accession>
<feature type="transmembrane region" description="Helical" evidence="5">
    <location>
        <begin position="22"/>
        <end position="44"/>
    </location>
</feature>
<feature type="transmembrane region" description="Helical" evidence="5">
    <location>
        <begin position="166"/>
        <end position="186"/>
    </location>
</feature>
<evidence type="ECO:0000256" key="4">
    <source>
        <dbReference type="ARBA" id="ARBA00023136"/>
    </source>
</evidence>
<comment type="caution">
    <text evidence="8">The sequence shown here is derived from an EMBL/GenBank/DDBJ whole genome shotgun (WGS) entry which is preliminary data.</text>
</comment>
<proteinExistence type="predicted"/>
<comment type="subcellular location">
    <subcellularLocation>
        <location evidence="1">Membrane</location>
        <topology evidence="1">Multi-pass membrane protein</topology>
    </subcellularLocation>
</comment>
<reference evidence="8 9" key="1">
    <citation type="journal article" date="2019" name="Int. J. Syst. Evol. Microbiol.">
        <title>The Global Catalogue of Microorganisms (GCM) 10K type strain sequencing project: providing services to taxonomists for standard genome sequencing and annotation.</title>
        <authorList>
            <consortium name="The Broad Institute Genomics Platform"/>
            <consortium name="The Broad Institute Genome Sequencing Center for Infectious Disease"/>
            <person name="Wu L."/>
            <person name="Ma J."/>
        </authorList>
    </citation>
    <scope>NUCLEOTIDE SEQUENCE [LARGE SCALE GENOMIC DNA]</scope>
    <source>
        <strain evidence="8 9">JCM 10671</strain>
    </source>
</reference>
<evidence type="ECO:0000313" key="9">
    <source>
        <dbReference type="Proteomes" id="UP001500957"/>
    </source>
</evidence>
<evidence type="ECO:0000313" key="8">
    <source>
        <dbReference type="EMBL" id="GAA0635422.1"/>
    </source>
</evidence>
<evidence type="ECO:0000256" key="1">
    <source>
        <dbReference type="ARBA" id="ARBA00004141"/>
    </source>
</evidence>
<keyword evidence="3 5" id="KW-1133">Transmembrane helix</keyword>
<organism evidence="8 9">
    <name type="scientific">Sporichthya brevicatena</name>
    <dbReference type="NCBI Taxonomy" id="171442"/>
    <lineage>
        <taxon>Bacteria</taxon>
        <taxon>Bacillati</taxon>
        <taxon>Actinomycetota</taxon>
        <taxon>Actinomycetes</taxon>
        <taxon>Sporichthyales</taxon>
        <taxon>Sporichthyaceae</taxon>
        <taxon>Sporichthya</taxon>
    </lineage>
</organism>
<dbReference type="InterPro" id="IPR009908">
    <property type="entry name" value="Methylamine_util_MauE"/>
</dbReference>
<dbReference type="RefSeq" id="WP_344608952.1">
    <property type="nucleotide sequence ID" value="NZ_BAAAHE010000048.1"/>
</dbReference>
<dbReference type="Pfam" id="PF13462">
    <property type="entry name" value="Thioredoxin_4"/>
    <property type="match status" value="1"/>
</dbReference>
<evidence type="ECO:0000256" key="3">
    <source>
        <dbReference type="ARBA" id="ARBA00022989"/>
    </source>
</evidence>
<keyword evidence="4 5" id="KW-0472">Membrane</keyword>
<dbReference type="CDD" id="cd02972">
    <property type="entry name" value="DsbA_family"/>
    <property type="match status" value="1"/>
</dbReference>
<feature type="transmembrane region" description="Helical" evidence="5">
    <location>
        <begin position="93"/>
        <end position="114"/>
    </location>
</feature>
<dbReference type="InterPro" id="IPR036249">
    <property type="entry name" value="Thioredoxin-like_sf"/>
</dbReference>
<dbReference type="EMBL" id="BAAAHE010000048">
    <property type="protein sequence ID" value="GAA0635422.1"/>
    <property type="molecule type" value="Genomic_DNA"/>
</dbReference>